<dbReference type="STRING" id="562729.RNAN_1877"/>
<organism evidence="3 4">
    <name type="scientific">Rheinheimera nanhaiensis E407-8</name>
    <dbReference type="NCBI Taxonomy" id="562729"/>
    <lineage>
        <taxon>Bacteria</taxon>
        <taxon>Pseudomonadati</taxon>
        <taxon>Pseudomonadota</taxon>
        <taxon>Gammaproteobacteria</taxon>
        <taxon>Chromatiales</taxon>
        <taxon>Chromatiaceae</taxon>
        <taxon>Rheinheimera</taxon>
    </lineage>
</organism>
<protein>
    <submittedName>
        <fullName evidence="3">Uncharacterized protein</fullName>
    </submittedName>
</protein>
<dbReference type="Proteomes" id="UP000004374">
    <property type="component" value="Unassembled WGS sequence"/>
</dbReference>
<keyword evidence="4" id="KW-1185">Reference proteome</keyword>
<gene>
    <name evidence="3" type="ORF">RNAN_1877</name>
</gene>
<feature type="transmembrane region" description="Helical" evidence="1">
    <location>
        <begin position="188"/>
        <end position="212"/>
    </location>
</feature>
<comment type="caution">
    <text evidence="3">The sequence shown here is derived from an EMBL/GenBank/DDBJ whole genome shotgun (WGS) entry which is preliminary data.</text>
</comment>
<keyword evidence="1" id="KW-0472">Membrane</keyword>
<keyword evidence="1" id="KW-1133">Transmembrane helix</keyword>
<dbReference type="EMBL" id="BAFK01000009">
    <property type="protein sequence ID" value="GAB58889.1"/>
    <property type="molecule type" value="Genomic_DNA"/>
</dbReference>
<keyword evidence="1" id="KW-0812">Transmembrane</keyword>
<proteinExistence type="predicted"/>
<name>I1DXW1_9GAMM</name>
<dbReference type="AlphaFoldDB" id="I1DXW1"/>
<dbReference type="OrthoDB" id="6322244at2"/>
<evidence type="ECO:0000313" key="3">
    <source>
        <dbReference type="EMBL" id="GAB58889.1"/>
    </source>
</evidence>
<evidence type="ECO:0000313" key="4">
    <source>
        <dbReference type="Proteomes" id="UP000004374"/>
    </source>
</evidence>
<reference evidence="3 4" key="1">
    <citation type="journal article" date="2012" name="J. Bacteriol.">
        <title>Genome Sequence of the Protease-Producing Bacterium Rheinheimera nanhaiensis E407-8T, Isolated from Deep-Sea Sediment of the South China Sea.</title>
        <authorList>
            <person name="Zhang X.-Y."/>
            <person name="Zhang Y.-J."/>
            <person name="Qin Q.-L."/>
            <person name="Xie B.-B."/>
            <person name="Chen X.-L."/>
            <person name="Zhou B.-C."/>
            <person name="Zhang Y.-Z."/>
        </authorList>
    </citation>
    <scope>NUCLEOTIDE SEQUENCE [LARGE SCALE GENOMIC DNA]</scope>
    <source>
        <strain evidence="3 4">E407-8</strain>
    </source>
</reference>
<feature type="signal peptide" evidence="2">
    <location>
        <begin position="1"/>
        <end position="21"/>
    </location>
</feature>
<evidence type="ECO:0000256" key="2">
    <source>
        <dbReference type="SAM" id="SignalP"/>
    </source>
</evidence>
<accession>I1DXW1</accession>
<feature type="chain" id="PRO_5003638768" evidence="2">
    <location>
        <begin position="22"/>
        <end position="218"/>
    </location>
</feature>
<evidence type="ECO:0000256" key="1">
    <source>
        <dbReference type="SAM" id="Phobius"/>
    </source>
</evidence>
<dbReference type="NCBIfam" id="NF038116">
    <property type="entry name" value="Sden1266_dom"/>
    <property type="match status" value="1"/>
</dbReference>
<sequence>MKNFSLLLLTALWLCWPGQGAGSELSSLTTERRSDTPISLKHNKAATVTSQGYQSHVWFYSVDLYLSGDRNANGYYHRLEVELDADTSEPYQAVFAEFSLLPSYGDERIFYTSSVFELYRQSPDDWLAIDTVLQSQFPADEYLLTVRLFDANTGYLLAEVSGFDDANLDLLALEDVNRDSQVHTSTTVAVSGGSAGIFSLLAVCLVAGWRYYRVLGAE</sequence>
<keyword evidence="2" id="KW-0732">Signal</keyword>
<dbReference type="RefSeq" id="WP_008221004.1">
    <property type="nucleotide sequence ID" value="NZ_BAFK01000009.1"/>
</dbReference>